<evidence type="ECO:0000256" key="2">
    <source>
        <dbReference type="ARBA" id="ARBA00007358"/>
    </source>
</evidence>
<evidence type="ECO:0000313" key="7">
    <source>
        <dbReference type="EMBL" id="ANN80793.1"/>
    </source>
</evidence>
<dbReference type="PROSITE" id="PS00913">
    <property type="entry name" value="ADH_IRON_1"/>
    <property type="match status" value="1"/>
</dbReference>
<evidence type="ECO:0000259" key="5">
    <source>
        <dbReference type="Pfam" id="PF00465"/>
    </source>
</evidence>
<dbReference type="InterPro" id="IPR001670">
    <property type="entry name" value="ADH_Fe/GldA"/>
</dbReference>
<dbReference type="InterPro" id="IPR056798">
    <property type="entry name" value="ADH_Fe_C"/>
</dbReference>
<dbReference type="FunFam" id="3.40.50.1970:FF:000003">
    <property type="entry name" value="Alcohol dehydrogenase, iron-containing"/>
    <property type="match status" value="1"/>
</dbReference>
<evidence type="ECO:0000256" key="3">
    <source>
        <dbReference type="ARBA" id="ARBA00023002"/>
    </source>
</evidence>
<name>A0A193GMG5_9BORD</name>
<protein>
    <submittedName>
        <fullName evidence="7">Alcohol dehydrogenase</fullName>
    </submittedName>
</protein>
<proteinExistence type="inferred from homology"/>
<dbReference type="GO" id="GO:0046872">
    <property type="term" value="F:metal ion binding"/>
    <property type="evidence" value="ECO:0007669"/>
    <property type="project" value="InterPro"/>
</dbReference>
<dbReference type="RefSeq" id="WP_066665758.1">
    <property type="nucleotide sequence ID" value="NZ_CBCSCL010000002.1"/>
</dbReference>
<keyword evidence="4" id="KW-0520">NAD</keyword>
<dbReference type="GO" id="GO:0004022">
    <property type="term" value="F:alcohol dehydrogenase (NAD+) activity"/>
    <property type="evidence" value="ECO:0007669"/>
    <property type="project" value="TreeGrafter"/>
</dbReference>
<dbReference type="PANTHER" id="PTHR11496:SF102">
    <property type="entry name" value="ALCOHOL DEHYDROGENASE 4"/>
    <property type="match status" value="1"/>
</dbReference>
<keyword evidence="3" id="KW-0560">Oxidoreductase</keyword>
<keyword evidence="8" id="KW-1185">Reference proteome</keyword>
<feature type="domain" description="Fe-containing alcohol dehydrogenase-like C-terminal" evidence="6">
    <location>
        <begin position="195"/>
        <end position="382"/>
    </location>
</feature>
<comment type="cofactor">
    <cofactor evidence="1">
        <name>Fe cation</name>
        <dbReference type="ChEBI" id="CHEBI:24875"/>
    </cofactor>
</comment>
<dbReference type="Proteomes" id="UP000091926">
    <property type="component" value="Chromosome"/>
</dbReference>
<dbReference type="AlphaFoldDB" id="A0A193GMG5"/>
<accession>A0A193GMG5</accession>
<sequence length="396" mass="41252">MDLPHVNWNYPTAIKVGPGRISELPEHCAALGMKRPLIVTDPGIAALPMVEQAATACRAAGLGCSVFHEIKGNPTGRNVEAGVAAYRRGGHDGVVAFGGGSALDAGKAIALMVGQDRPLWDFEDVGDNHMRVKVEGMAPVVAIPTTAGTGSEVGRVAVIMDEDARLKRLIFHPRVLPAIVILDATLTTGLPPSVTAATGMDALSHCLEAYCSPFHHPMAAGIALEGMRLVNHYLPRAVADAGDLAARHHMLVASCMGATAFQKGLGAMHALAHPLGALYDAHHGLLNAVLMPYVVQANAHALQAPLAALARYLALPGASAEGVQAWILELRERIGIPHTLADIGLHDGDADLVGRMAQADPSAGTNPVAFDAAQYAAIFRAAIAGRADARVAPDPR</sequence>
<dbReference type="STRING" id="463014.BAU07_25855"/>
<dbReference type="KEGG" id="bfz:BAU07_25855"/>
<evidence type="ECO:0000256" key="1">
    <source>
        <dbReference type="ARBA" id="ARBA00001962"/>
    </source>
</evidence>
<dbReference type="PANTHER" id="PTHR11496">
    <property type="entry name" value="ALCOHOL DEHYDROGENASE"/>
    <property type="match status" value="1"/>
</dbReference>
<dbReference type="InterPro" id="IPR039697">
    <property type="entry name" value="Alcohol_dehydrogenase_Fe"/>
</dbReference>
<comment type="similarity">
    <text evidence="2">Belongs to the iron-containing alcohol dehydrogenase family.</text>
</comment>
<dbReference type="OrthoDB" id="9815791at2"/>
<dbReference type="EMBL" id="CP016172">
    <property type="protein sequence ID" value="ANN80793.1"/>
    <property type="molecule type" value="Genomic_DNA"/>
</dbReference>
<dbReference type="InterPro" id="IPR018211">
    <property type="entry name" value="ADH_Fe_CS"/>
</dbReference>
<reference evidence="7 8" key="1">
    <citation type="submission" date="2016-06" db="EMBL/GenBank/DDBJ databases">
        <title>Complete genome sequences of Bordetella bronchialis and Bordetella flabilis.</title>
        <authorList>
            <person name="LiPuma J.J."/>
            <person name="Spilker T."/>
        </authorList>
    </citation>
    <scope>NUCLEOTIDE SEQUENCE [LARGE SCALE GENOMIC DNA]</scope>
    <source>
        <strain evidence="7 8">AU10664</strain>
    </source>
</reference>
<dbReference type="FunFam" id="1.20.1090.10:FF:000001">
    <property type="entry name" value="Aldehyde-alcohol dehydrogenase"/>
    <property type="match status" value="1"/>
</dbReference>
<dbReference type="Pfam" id="PF00465">
    <property type="entry name" value="Fe-ADH"/>
    <property type="match status" value="1"/>
</dbReference>
<evidence type="ECO:0000256" key="4">
    <source>
        <dbReference type="ARBA" id="ARBA00023027"/>
    </source>
</evidence>
<feature type="domain" description="Alcohol dehydrogenase iron-type/glycerol dehydrogenase GldA" evidence="5">
    <location>
        <begin position="11"/>
        <end position="183"/>
    </location>
</feature>
<evidence type="ECO:0000259" key="6">
    <source>
        <dbReference type="Pfam" id="PF25137"/>
    </source>
</evidence>
<evidence type="ECO:0000313" key="8">
    <source>
        <dbReference type="Proteomes" id="UP000091926"/>
    </source>
</evidence>
<gene>
    <name evidence="7" type="ORF">BAU07_25855</name>
</gene>
<dbReference type="Gene3D" id="3.40.50.1970">
    <property type="match status" value="1"/>
</dbReference>
<dbReference type="Pfam" id="PF25137">
    <property type="entry name" value="ADH_Fe_C"/>
    <property type="match status" value="1"/>
</dbReference>
<dbReference type="SUPFAM" id="SSF56796">
    <property type="entry name" value="Dehydroquinate synthase-like"/>
    <property type="match status" value="1"/>
</dbReference>
<organism evidence="7 8">
    <name type="scientific">Bordetella flabilis</name>
    <dbReference type="NCBI Taxonomy" id="463014"/>
    <lineage>
        <taxon>Bacteria</taxon>
        <taxon>Pseudomonadati</taxon>
        <taxon>Pseudomonadota</taxon>
        <taxon>Betaproteobacteria</taxon>
        <taxon>Burkholderiales</taxon>
        <taxon>Alcaligenaceae</taxon>
        <taxon>Bordetella</taxon>
    </lineage>
</organism>
<dbReference type="Gene3D" id="1.20.1090.10">
    <property type="entry name" value="Dehydroquinate synthase-like - alpha domain"/>
    <property type="match status" value="1"/>
</dbReference>
<dbReference type="CDD" id="cd14861">
    <property type="entry name" value="Fe-ADH-like"/>
    <property type="match status" value="1"/>
</dbReference>